<reference evidence="3" key="1">
    <citation type="journal article" date="2014" name="BMC Genomics">
        <title>Genome characteristics reveal the impact of lichenization on lichen-forming fungus Endocarpon pusillum Hedwig (Verrucariales, Ascomycota).</title>
        <authorList>
            <person name="Wang Y.-Y."/>
            <person name="Liu B."/>
            <person name="Zhang X.-Y."/>
            <person name="Zhou Q.-M."/>
            <person name="Zhang T."/>
            <person name="Li H."/>
            <person name="Yu Y.-F."/>
            <person name="Zhang X.-L."/>
            <person name="Hao X.-Y."/>
            <person name="Wang M."/>
            <person name="Wang L."/>
            <person name="Wei J.-C."/>
        </authorList>
    </citation>
    <scope>NUCLEOTIDE SEQUENCE [LARGE SCALE GENOMIC DNA]</scope>
    <source>
        <strain evidence="3">Z07020 / HMAS-L-300199</strain>
    </source>
</reference>
<dbReference type="EMBL" id="KE721405">
    <property type="protein sequence ID" value="ERF69459.1"/>
    <property type="molecule type" value="Genomic_DNA"/>
</dbReference>
<evidence type="ECO:0000313" key="2">
    <source>
        <dbReference type="EMBL" id="ERF69459.1"/>
    </source>
</evidence>
<dbReference type="Proteomes" id="UP000019373">
    <property type="component" value="Unassembled WGS sequence"/>
</dbReference>
<dbReference type="InterPro" id="IPR038305">
    <property type="entry name" value="HeLo_sf"/>
</dbReference>
<organism evidence="2 3">
    <name type="scientific">Endocarpon pusillum (strain Z07020 / HMAS-L-300199)</name>
    <name type="common">Lichen-forming fungus</name>
    <dbReference type="NCBI Taxonomy" id="1263415"/>
    <lineage>
        <taxon>Eukaryota</taxon>
        <taxon>Fungi</taxon>
        <taxon>Dikarya</taxon>
        <taxon>Ascomycota</taxon>
        <taxon>Pezizomycotina</taxon>
        <taxon>Eurotiomycetes</taxon>
        <taxon>Chaetothyriomycetidae</taxon>
        <taxon>Verrucariales</taxon>
        <taxon>Verrucariaceae</taxon>
        <taxon>Endocarpon</taxon>
    </lineage>
</organism>
<feature type="region of interest" description="Disordered" evidence="1">
    <location>
        <begin position="86"/>
        <end position="105"/>
    </location>
</feature>
<sequence length="178" mass="18956">MEIASTALGGVSLAVQLSLCCLKGNDLRVVGLGVGAISTDSERDSVGYEVIKSALEASKDSCTLSNQFEIEQLRLQNFVKAAGLAGGEDENRGSQTVDGAGGNRGSQTLRANTMLLLNILSEINLALEMFARNEPHQKGLPNEYVHPTISTNVSEGYSTLLNMISTVLRNTRVLRGDS</sequence>
<dbReference type="GeneID" id="19242159"/>
<proteinExistence type="predicted"/>
<protein>
    <submittedName>
        <fullName evidence="2">Uncharacterized protein</fullName>
    </submittedName>
</protein>
<dbReference type="Gene3D" id="1.20.120.1020">
    <property type="entry name" value="Prion-inhibition and propagation, HeLo domain"/>
    <property type="match status" value="1"/>
</dbReference>
<keyword evidence="3" id="KW-1185">Reference proteome</keyword>
<evidence type="ECO:0000313" key="3">
    <source>
        <dbReference type="Proteomes" id="UP000019373"/>
    </source>
</evidence>
<dbReference type="HOGENOM" id="CLU_1510595_0_0_1"/>
<accession>U1HKI0</accession>
<dbReference type="RefSeq" id="XP_007804871.1">
    <property type="nucleotide sequence ID" value="XM_007806680.1"/>
</dbReference>
<name>U1HKI0_ENDPU</name>
<evidence type="ECO:0000256" key="1">
    <source>
        <dbReference type="SAM" id="MobiDB-lite"/>
    </source>
</evidence>
<dbReference type="AlphaFoldDB" id="U1HKI0"/>
<gene>
    <name evidence="2" type="ORF">EPUS_07274</name>
</gene>